<dbReference type="Proteomes" id="UP000785613">
    <property type="component" value="Unassembled WGS sequence"/>
</dbReference>
<comment type="caution">
    <text evidence="1">The sequence shown here is derived from an EMBL/GenBank/DDBJ whole genome shotgun (WGS) entry which is preliminary data.</text>
</comment>
<evidence type="ECO:0000313" key="1">
    <source>
        <dbReference type="EMBL" id="NHZ33919.1"/>
    </source>
</evidence>
<organism evidence="1 2">
    <name type="scientific">Massilia rubra</name>
    <dbReference type="NCBI Taxonomy" id="2607910"/>
    <lineage>
        <taxon>Bacteria</taxon>
        <taxon>Pseudomonadati</taxon>
        <taxon>Pseudomonadota</taxon>
        <taxon>Betaproteobacteria</taxon>
        <taxon>Burkholderiales</taxon>
        <taxon>Oxalobacteraceae</taxon>
        <taxon>Telluria group</taxon>
        <taxon>Massilia</taxon>
    </lineage>
</organism>
<sequence>MLSRIVIAGAVALCFSACTMPPTRVALDPAAKELTQVPVTSLLPQDEIIVRAEAFGASAALGGGLIGAFIDSKVAESRQNTIHGTLAPFYASVDDYDFRSHYLQALAANLASGTPLKFGAVETQPLPSTMQQITDRVNAVGAGKGLMVIQTSYTFSPDFKQLSVRSVATLSRPNVEQKSFLNTYVFVSSPLGAGGTDSLKAWGENKGAAYRSASKDAIDNIMLMMKLDLMAGPADAADLPKGTIPMIQGVSVAQQNAPVLASGNGRAVLRALNGHLYSIAQ</sequence>
<accession>A0ABX0LR17</accession>
<dbReference type="RefSeq" id="WP_167223920.1">
    <property type="nucleotide sequence ID" value="NZ_VUYU01000005.1"/>
</dbReference>
<proteinExistence type="predicted"/>
<evidence type="ECO:0000313" key="2">
    <source>
        <dbReference type="Proteomes" id="UP000785613"/>
    </source>
</evidence>
<protein>
    <recommendedName>
        <fullName evidence="3">Lipoprotein</fullName>
    </recommendedName>
</protein>
<evidence type="ECO:0008006" key="3">
    <source>
        <dbReference type="Google" id="ProtNLM"/>
    </source>
</evidence>
<gene>
    <name evidence="1" type="ORF">F0185_09995</name>
</gene>
<keyword evidence="2" id="KW-1185">Reference proteome</keyword>
<dbReference type="EMBL" id="VUYU01000005">
    <property type="protein sequence ID" value="NHZ33919.1"/>
    <property type="molecule type" value="Genomic_DNA"/>
</dbReference>
<name>A0ABX0LR17_9BURK</name>
<reference evidence="1 2" key="1">
    <citation type="submission" date="2019-09" db="EMBL/GenBank/DDBJ databases">
        <title>Taxonomy of Antarctic Massilia spp.: description of Massilia rubra sp. nov., Massilia aquatica sp. nov., Massilia mucilaginosa sp. nov., Massilia frigida sp. nov. isolated from streams, lakes and regoliths.</title>
        <authorList>
            <person name="Holochova P."/>
            <person name="Sedlacek I."/>
            <person name="Kralova S."/>
            <person name="Maslanova I."/>
            <person name="Busse H.-J."/>
            <person name="Stankova E."/>
            <person name="Vrbovska V."/>
            <person name="Kovarovic V."/>
            <person name="Bartak M."/>
            <person name="Svec P."/>
            <person name="Pantucek R."/>
        </authorList>
    </citation>
    <scope>NUCLEOTIDE SEQUENCE [LARGE SCALE GENOMIC DNA]</scope>
    <source>
        <strain evidence="1 2">CCM 8692</strain>
    </source>
</reference>